<comment type="caution">
    <text evidence="2">The sequence shown here is derived from an EMBL/GenBank/DDBJ whole genome shotgun (WGS) entry which is preliminary data.</text>
</comment>
<dbReference type="Gene3D" id="3.40.50.720">
    <property type="entry name" value="NAD(P)-binding Rossmann-like Domain"/>
    <property type="match status" value="1"/>
</dbReference>
<evidence type="ECO:0000313" key="2">
    <source>
        <dbReference type="EMBL" id="MBP2055269.1"/>
    </source>
</evidence>
<accession>A0ABS4M6I5</accession>
<protein>
    <submittedName>
        <fullName evidence="2">Uncharacterized protein YbjT (DUF2867 family)</fullName>
    </submittedName>
</protein>
<feature type="compositionally biased region" description="Low complexity" evidence="1">
    <location>
        <begin position="60"/>
        <end position="82"/>
    </location>
</feature>
<name>A0ABS4M6I5_9ACTN</name>
<feature type="region of interest" description="Disordered" evidence="1">
    <location>
        <begin position="52"/>
        <end position="96"/>
    </location>
</feature>
<sequence>MSAFFQASMDNLLAAAQKGGVGHVVILSIVGADQVPGLDCYRAKVLQEDILKAGPPGPTSSPSTNSAGPPSMPIPTAARSSPTTPPACSPPFRAMV</sequence>
<dbReference type="Proteomes" id="UP001519309">
    <property type="component" value="Unassembled WGS sequence"/>
</dbReference>
<evidence type="ECO:0000313" key="3">
    <source>
        <dbReference type="Proteomes" id="UP001519309"/>
    </source>
</evidence>
<organism evidence="2 3">
    <name type="scientific">Streptomyces griseochromogenes</name>
    <dbReference type="NCBI Taxonomy" id="68214"/>
    <lineage>
        <taxon>Bacteria</taxon>
        <taxon>Bacillati</taxon>
        <taxon>Actinomycetota</taxon>
        <taxon>Actinomycetes</taxon>
        <taxon>Kitasatosporales</taxon>
        <taxon>Streptomycetaceae</taxon>
        <taxon>Streptomyces</taxon>
    </lineage>
</organism>
<dbReference type="EMBL" id="JAGGLP010000028">
    <property type="protein sequence ID" value="MBP2055269.1"/>
    <property type="molecule type" value="Genomic_DNA"/>
</dbReference>
<keyword evidence="3" id="KW-1185">Reference proteome</keyword>
<gene>
    <name evidence="2" type="ORF">J2Z21_008283</name>
</gene>
<proteinExistence type="predicted"/>
<evidence type="ECO:0000256" key="1">
    <source>
        <dbReference type="SAM" id="MobiDB-lite"/>
    </source>
</evidence>
<reference evidence="2 3" key="1">
    <citation type="submission" date="2021-03" db="EMBL/GenBank/DDBJ databases">
        <title>Genomic Encyclopedia of Type Strains, Phase IV (KMG-IV): sequencing the most valuable type-strain genomes for metagenomic binning, comparative biology and taxonomic classification.</title>
        <authorList>
            <person name="Goeker M."/>
        </authorList>
    </citation>
    <scope>NUCLEOTIDE SEQUENCE [LARGE SCALE GENOMIC DNA]</scope>
    <source>
        <strain evidence="2 3">DSM 40499</strain>
    </source>
</reference>